<evidence type="ECO:0000313" key="1">
    <source>
        <dbReference type="EMBL" id="TVY23389.1"/>
    </source>
</evidence>
<organism evidence="1 2">
    <name type="scientific">Lachnellula hyalina</name>
    <dbReference type="NCBI Taxonomy" id="1316788"/>
    <lineage>
        <taxon>Eukaryota</taxon>
        <taxon>Fungi</taxon>
        <taxon>Dikarya</taxon>
        <taxon>Ascomycota</taxon>
        <taxon>Pezizomycotina</taxon>
        <taxon>Leotiomycetes</taxon>
        <taxon>Helotiales</taxon>
        <taxon>Lachnaceae</taxon>
        <taxon>Lachnellula</taxon>
    </lineage>
</organism>
<dbReference type="EMBL" id="QGMH01000184">
    <property type="protein sequence ID" value="TVY23389.1"/>
    <property type="molecule type" value="Genomic_DNA"/>
</dbReference>
<reference evidence="1 2" key="1">
    <citation type="submission" date="2018-05" db="EMBL/GenBank/DDBJ databases">
        <title>Genome sequencing and assembly of the regulated plant pathogen Lachnellula willkommii and related sister species for the development of diagnostic species identification markers.</title>
        <authorList>
            <person name="Giroux E."/>
            <person name="Bilodeau G."/>
        </authorList>
    </citation>
    <scope>NUCLEOTIDE SEQUENCE [LARGE SCALE GENOMIC DNA]</scope>
    <source>
        <strain evidence="1 2">CBS 185.66</strain>
    </source>
</reference>
<dbReference type="GeneID" id="41987804"/>
<dbReference type="RefSeq" id="XP_031002177.1">
    <property type="nucleotide sequence ID" value="XM_031152535.1"/>
</dbReference>
<gene>
    <name evidence="1" type="ORF">LHYA1_G007606</name>
</gene>
<keyword evidence="2" id="KW-1185">Reference proteome</keyword>
<accession>A0A8H8QXX6</accession>
<sequence>MRTAEKRLSRSKSSLHRLPLPTPRGLLAALLIHRTIGLIDVEDLRPARRRELRSVSIEALPATQFEIENYHL</sequence>
<name>A0A8H8QXX6_9HELO</name>
<proteinExistence type="predicted"/>
<dbReference type="AlphaFoldDB" id="A0A8H8QXX6"/>
<protein>
    <submittedName>
        <fullName evidence="1">Uncharacterized protein</fullName>
    </submittedName>
</protein>
<comment type="caution">
    <text evidence="1">The sequence shown here is derived from an EMBL/GenBank/DDBJ whole genome shotgun (WGS) entry which is preliminary data.</text>
</comment>
<dbReference type="Proteomes" id="UP000431533">
    <property type="component" value="Unassembled WGS sequence"/>
</dbReference>
<evidence type="ECO:0000313" key="2">
    <source>
        <dbReference type="Proteomes" id="UP000431533"/>
    </source>
</evidence>